<dbReference type="EMBL" id="KZ613943">
    <property type="protein sequence ID" value="PMD42247.1"/>
    <property type="molecule type" value="Genomic_DNA"/>
</dbReference>
<keyword evidence="3" id="KW-1185">Reference proteome</keyword>
<dbReference type="AlphaFoldDB" id="A0A2J6RUP9"/>
<evidence type="ECO:0000256" key="1">
    <source>
        <dbReference type="SAM" id="MobiDB-lite"/>
    </source>
</evidence>
<accession>A0A2J6RUP9</accession>
<gene>
    <name evidence="2" type="ORF">L207DRAFT_564595</name>
</gene>
<dbReference type="STRING" id="1149755.A0A2J6RUP9"/>
<feature type="region of interest" description="Disordered" evidence="1">
    <location>
        <begin position="1"/>
        <end position="115"/>
    </location>
</feature>
<dbReference type="Proteomes" id="UP000235786">
    <property type="component" value="Unassembled WGS sequence"/>
</dbReference>
<evidence type="ECO:0000313" key="3">
    <source>
        <dbReference type="Proteomes" id="UP000235786"/>
    </source>
</evidence>
<name>A0A2J6RUP9_HYAVF</name>
<evidence type="ECO:0000313" key="2">
    <source>
        <dbReference type="EMBL" id="PMD42247.1"/>
    </source>
</evidence>
<dbReference type="OrthoDB" id="3560195at2759"/>
<sequence>MAGGAGARRGPPGPQQGGNYNGPPPGYNQNNNNGGGYNGPPPGYNQNGGNFNGGNFNGGHNYNGPPFQGNYNGGPSNGPPPDKPRSGGFDGPGEPQRGPNPYGPGLGYDPAKPSHKLAEKKVITNTRIELPPAAYKLEGGNFSRSLEFPEVNCSNTSSLRRDLLDLKD</sequence>
<proteinExistence type="predicted"/>
<feature type="compositionally biased region" description="Low complexity" evidence="1">
    <location>
        <begin position="58"/>
        <end position="70"/>
    </location>
</feature>
<protein>
    <submittedName>
        <fullName evidence="2">Uncharacterized protein</fullName>
    </submittedName>
</protein>
<organism evidence="2 3">
    <name type="scientific">Hyaloscypha variabilis (strain UAMH 11265 / GT02V1 / F)</name>
    <name type="common">Meliniomyces variabilis</name>
    <dbReference type="NCBI Taxonomy" id="1149755"/>
    <lineage>
        <taxon>Eukaryota</taxon>
        <taxon>Fungi</taxon>
        <taxon>Dikarya</taxon>
        <taxon>Ascomycota</taxon>
        <taxon>Pezizomycotina</taxon>
        <taxon>Leotiomycetes</taxon>
        <taxon>Helotiales</taxon>
        <taxon>Hyaloscyphaceae</taxon>
        <taxon>Hyaloscypha</taxon>
        <taxon>Hyaloscypha variabilis</taxon>
    </lineage>
</organism>
<reference evidence="2 3" key="1">
    <citation type="submission" date="2016-04" db="EMBL/GenBank/DDBJ databases">
        <title>A degradative enzymes factory behind the ericoid mycorrhizal symbiosis.</title>
        <authorList>
            <consortium name="DOE Joint Genome Institute"/>
            <person name="Martino E."/>
            <person name="Morin E."/>
            <person name="Grelet G."/>
            <person name="Kuo A."/>
            <person name="Kohler A."/>
            <person name="Daghino S."/>
            <person name="Barry K."/>
            <person name="Choi C."/>
            <person name="Cichocki N."/>
            <person name="Clum A."/>
            <person name="Copeland A."/>
            <person name="Hainaut M."/>
            <person name="Haridas S."/>
            <person name="Labutti K."/>
            <person name="Lindquist E."/>
            <person name="Lipzen A."/>
            <person name="Khouja H.-R."/>
            <person name="Murat C."/>
            <person name="Ohm R."/>
            <person name="Olson A."/>
            <person name="Spatafora J."/>
            <person name="Veneault-Fourrey C."/>
            <person name="Henrissat B."/>
            <person name="Grigoriev I."/>
            <person name="Martin F."/>
            <person name="Perotto S."/>
        </authorList>
    </citation>
    <scope>NUCLEOTIDE SEQUENCE [LARGE SCALE GENOMIC DNA]</scope>
    <source>
        <strain evidence="2 3">F</strain>
    </source>
</reference>